<gene>
    <name evidence="2" type="ORF">I545_1248</name>
</gene>
<comment type="caution">
    <text evidence="2">The sequence shown here is derived from an EMBL/GenBank/DDBJ whole genome shotgun (WGS) entry which is preliminary data.</text>
</comment>
<feature type="compositionally biased region" description="Polar residues" evidence="1">
    <location>
        <begin position="1"/>
        <end position="11"/>
    </location>
</feature>
<accession>X7ZQF1</accession>
<proteinExistence type="predicted"/>
<sequence length="40" mass="4297">MTSLPVHQASQPMPCPRRELADFPPVGRPPATFRIVAGPA</sequence>
<feature type="region of interest" description="Disordered" evidence="1">
    <location>
        <begin position="1"/>
        <end position="29"/>
    </location>
</feature>
<dbReference type="PATRIC" id="fig|1299326.3.peg.1205"/>
<protein>
    <submittedName>
        <fullName evidence="2">Uncharacterized protein</fullName>
    </submittedName>
</protein>
<dbReference type="EMBL" id="JAOA01000001">
    <property type="protein sequence ID" value="EUA20943.1"/>
    <property type="molecule type" value="Genomic_DNA"/>
</dbReference>
<evidence type="ECO:0000256" key="1">
    <source>
        <dbReference type="SAM" id="MobiDB-lite"/>
    </source>
</evidence>
<dbReference type="Proteomes" id="UP000020561">
    <property type="component" value="Unassembled WGS sequence"/>
</dbReference>
<reference evidence="2 3" key="1">
    <citation type="submission" date="2013-12" db="EMBL/GenBank/DDBJ databases">
        <authorList>
            <person name="Brown-Elliot B."/>
            <person name="Wallace R."/>
            <person name="Lenaerts A."/>
            <person name="Ordway D."/>
            <person name="DeGroote M.A."/>
            <person name="Parker T."/>
            <person name="Sizemore C."/>
            <person name="Tallon L.J."/>
            <person name="Sadzewicz L.K."/>
            <person name="Sengamalay N."/>
            <person name="Fraser C.M."/>
            <person name="Hine E."/>
            <person name="Shefchek K.A."/>
            <person name="Das S.P."/>
            <person name="Tettelin H."/>
        </authorList>
    </citation>
    <scope>NUCLEOTIDE SEQUENCE [LARGE SCALE GENOMIC DNA]</scope>
    <source>
        <strain evidence="2 3">662</strain>
    </source>
</reference>
<evidence type="ECO:0000313" key="2">
    <source>
        <dbReference type="EMBL" id="EUA20943.1"/>
    </source>
</evidence>
<evidence type="ECO:0000313" key="3">
    <source>
        <dbReference type="Proteomes" id="UP000020561"/>
    </source>
</evidence>
<name>X7ZQF1_MYCKA</name>
<organism evidence="2 3">
    <name type="scientific">Mycobacterium kansasii 662</name>
    <dbReference type="NCBI Taxonomy" id="1299326"/>
    <lineage>
        <taxon>Bacteria</taxon>
        <taxon>Bacillati</taxon>
        <taxon>Actinomycetota</taxon>
        <taxon>Actinomycetes</taxon>
        <taxon>Mycobacteriales</taxon>
        <taxon>Mycobacteriaceae</taxon>
        <taxon>Mycobacterium</taxon>
    </lineage>
</organism>
<dbReference type="AlphaFoldDB" id="X7ZQF1"/>